<keyword evidence="5 6" id="KW-0472">Membrane</keyword>
<feature type="transmembrane region" description="Helical" evidence="6">
    <location>
        <begin position="72"/>
        <end position="91"/>
    </location>
</feature>
<dbReference type="RefSeq" id="XP_014243923.1">
    <property type="nucleotide sequence ID" value="XM_014388437.2"/>
</dbReference>
<dbReference type="GO" id="GO:0016020">
    <property type="term" value="C:membrane"/>
    <property type="evidence" value="ECO:0007669"/>
    <property type="project" value="UniProtKB-SubCell"/>
</dbReference>
<keyword evidence="9" id="KW-1185">Reference proteome</keyword>
<dbReference type="PANTHER" id="PTHR16172:SF30">
    <property type="entry name" value="SUGAR BABY, ISOFORM C"/>
    <property type="match status" value="1"/>
</dbReference>
<feature type="transmembrane region" description="Helical" evidence="6">
    <location>
        <begin position="389"/>
        <end position="411"/>
    </location>
</feature>
<dbReference type="Gene3D" id="1.20.1250.20">
    <property type="entry name" value="MFS general substrate transporter like domains"/>
    <property type="match status" value="2"/>
</dbReference>
<feature type="transmembrane region" description="Helical" evidence="6">
    <location>
        <begin position="37"/>
        <end position="60"/>
    </location>
</feature>
<comment type="subcellular location">
    <subcellularLocation>
        <location evidence="1">Membrane</location>
        <topology evidence="1">Multi-pass membrane protein</topology>
    </subcellularLocation>
</comment>
<dbReference type="InterPro" id="IPR036259">
    <property type="entry name" value="MFS_trans_sf"/>
</dbReference>
<dbReference type="CDD" id="cd17335">
    <property type="entry name" value="MFS_MFSD6"/>
    <property type="match status" value="1"/>
</dbReference>
<feature type="transmembrane region" description="Helical" evidence="6">
    <location>
        <begin position="228"/>
        <end position="257"/>
    </location>
</feature>
<reference evidence="8" key="1">
    <citation type="submission" date="2022-01" db="UniProtKB">
        <authorList>
            <consortium name="EnsemblMetazoa"/>
        </authorList>
    </citation>
    <scope>IDENTIFICATION</scope>
</reference>
<protein>
    <recommendedName>
        <fullName evidence="7">Major facilitator superfamily associated domain-containing protein</fullName>
    </recommendedName>
</protein>
<comment type="similarity">
    <text evidence="2">Belongs to the major facilitator superfamily. MFSD6 family.</text>
</comment>
<feature type="domain" description="Major facilitator superfamily associated" evidence="7">
    <location>
        <begin position="9"/>
        <end position="510"/>
    </location>
</feature>
<organism evidence="8 9">
    <name type="scientific">Cimex lectularius</name>
    <name type="common">Bed bug</name>
    <name type="synonym">Acanthia lectularia</name>
    <dbReference type="NCBI Taxonomy" id="79782"/>
    <lineage>
        <taxon>Eukaryota</taxon>
        <taxon>Metazoa</taxon>
        <taxon>Ecdysozoa</taxon>
        <taxon>Arthropoda</taxon>
        <taxon>Hexapoda</taxon>
        <taxon>Insecta</taxon>
        <taxon>Pterygota</taxon>
        <taxon>Neoptera</taxon>
        <taxon>Paraneoptera</taxon>
        <taxon>Hemiptera</taxon>
        <taxon>Heteroptera</taxon>
        <taxon>Panheteroptera</taxon>
        <taxon>Cimicomorpha</taxon>
        <taxon>Cimicidae</taxon>
        <taxon>Cimex</taxon>
    </lineage>
</organism>
<keyword evidence="3 6" id="KW-0812">Transmembrane</keyword>
<feature type="transmembrane region" description="Helical" evidence="6">
    <location>
        <begin position="507"/>
        <end position="532"/>
    </location>
</feature>
<sequence>MKLNKKLLPMKMHYFFLYSGLAPIFPFLPVMAKDLGFSAFIVGTIFTIIPILSLPAKPLLGAIADKFQSQKLIFLLLIIVQGLFFLSTSWLPSLPVATSSITCDNSTRLDLCSGRLMGNDTLALAITNSFKGNSCKMTCPEKTFDLGVMLEKGQPFEILLANNSFSMNKECISIEVDAITANGSNKFTPKCTSKTSGHCNIGCAIPLLNNIMKESSVPDEEVIYYYQFWLLLILIATAKIATAVLTSIGDTICFGLLEDKPNNFGLQRLWGAAGWGSLSFISGLTVDKFSKGSEKKVYTSAYYFLVAFTIFNFLISTKLKYSTKSGPSSSVFKNVCKVLKNRHIIVFMFWCTLNGIYTAMIWNFLFWFLEEIAVNNGYGDMTYIKTLEGLTLTFHCYFGEIPFFFISSWLIKKLGHNNSMTLVLAAFAVRFIVYSYLTNPWWTLPVEMLNGITFGIFYATMTTYANMIAPPGAEATMQNLVAALYDALGVSLGSFIGGYMIQTLGGITTFWIFGLSATAFTIIHFLVHVFILKTGYRSEVDEKKENDYQMTLETNIHSLDLQ</sequence>
<evidence type="ECO:0000313" key="9">
    <source>
        <dbReference type="Proteomes" id="UP000494040"/>
    </source>
</evidence>
<dbReference type="AlphaFoldDB" id="A0A8I6RHD1"/>
<dbReference type="SUPFAM" id="SSF103473">
    <property type="entry name" value="MFS general substrate transporter"/>
    <property type="match status" value="1"/>
</dbReference>
<dbReference type="EnsemblMetazoa" id="XM_014388437.2">
    <property type="protein sequence ID" value="XP_014243923.1"/>
    <property type="gene ID" value="LOC106663541"/>
</dbReference>
<feature type="transmembrane region" description="Helical" evidence="6">
    <location>
        <begin position="418"/>
        <end position="437"/>
    </location>
</feature>
<keyword evidence="4 6" id="KW-1133">Transmembrane helix</keyword>
<dbReference type="KEGG" id="clec:106663541"/>
<dbReference type="Proteomes" id="UP000494040">
    <property type="component" value="Unassembled WGS sequence"/>
</dbReference>
<dbReference type="OMA" id="WFGARRT"/>
<evidence type="ECO:0000256" key="6">
    <source>
        <dbReference type="SAM" id="Phobius"/>
    </source>
</evidence>
<evidence type="ECO:0000256" key="3">
    <source>
        <dbReference type="ARBA" id="ARBA00022692"/>
    </source>
</evidence>
<feature type="transmembrane region" description="Helical" evidence="6">
    <location>
        <begin position="12"/>
        <end position="31"/>
    </location>
</feature>
<evidence type="ECO:0000256" key="4">
    <source>
        <dbReference type="ARBA" id="ARBA00022989"/>
    </source>
</evidence>
<dbReference type="InterPro" id="IPR051717">
    <property type="entry name" value="MFS_MFSD6"/>
</dbReference>
<feature type="transmembrane region" description="Helical" evidence="6">
    <location>
        <begin position="449"/>
        <end position="468"/>
    </location>
</feature>
<feature type="transmembrane region" description="Helical" evidence="6">
    <location>
        <begin position="269"/>
        <end position="286"/>
    </location>
</feature>
<evidence type="ECO:0000259" key="7">
    <source>
        <dbReference type="Pfam" id="PF12832"/>
    </source>
</evidence>
<evidence type="ECO:0000256" key="2">
    <source>
        <dbReference type="ARBA" id="ARBA00005241"/>
    </source>
</evidence>
<dbReference type="InterPro" id="IPR024989">
    <property type="entry name" value="MFS_assoc_dom"/>
</dbReference>
<feature type="transmembrane region" description="Helical" evidence="6">
    <location>
        <begin position="344"/>
        <end position="369"/>
    </location>
</feature>
<dbReference type="Pfam" id="PF12832">
    <property type="entry name" value="MFS_1_like"/>
    <property type="match status" value="1"/>
</dbReference>
<name>A0A8I6RHD1_CIMLE</name>
<evidence type="ECO:0000256" key="5">
    <source>
        <dbReference type="ARBA" id="ARBA00023136"/>
    </source>
</evidence>
<dbReference type="GeneID" id="106663541"/>
<feature type="transmembrane region" description="Helical" evidence="6">
    <location>
        <begin position="480"/>
        <end position="501"/>
    </location>
</feature>
<evidence type="ECO:0000313" key="8">
    <source>
        <dbReference type="EnsemblMetazoa" id="XP_014243923.1"/>
    </source>
</evidence>
<evidence type="ECO:0000256" key="1">
    <source>
        <dbReference type="ARBA" id="ARBA00004141"/>
    </source>
</evidence>
<dbReference type="OrthoDB" id="515887at2759"/>
<feature type="transmembrane region" description="Helical" evidence="6">
    <location>
        <begin position="298"/>
        <end position="315"/>
    </location>
</feature>
<accession>A0A8I6RHD1</accession>
<proteinExistence type="inferred from homology"/>
<dbReference type="PANTHER" id="PTHR16172">
    <property type="entry name" value="MAJOR FACILITATOR SUPERFAMILY DOMAIN-CONTAINING PROTEIN 6-LIKE"/>
    <property type="match status" value="1"/>
</dbReference>